<dbReference type="Pfam" id="PF04954">
    <property type="entry name" value="SIP"/>
    <property type="match status" value="1"/>
</dbReference>
<comment type="caution">
    <text evidence="2">The sequence shown here is derived from an EMBL/GenBank/DDBJ whole genome shotgun (WGS) entry which is preliminary data.</text>
</comment>
<dbReference type="InterPro" id="IPR007037">
    <property type="entry name" value="SIP_rossman_dom"/>
</dbReference>
<evidence type="ECO:0000313" key="2">
    <source>
        <dbReference type="EMBL" id="TDP89158.1"/>
    </source>
</evidence>
<accession>A0A4V3CX69</accession>
<dbReference type="Proteomes" id="UP000295601">
    <property type="component" value="Unassembled WGS sequence"/>
</dbReference>
<organism evidence="2 3">
    <name type="scientific">Leucobacter luti</name>
    <dbReference type="NCBI Taxonomy" id="340320"/>
    <lineage>
        <taxon>Bacteria</taxon>
        <taxon>Bacillati</taxon>
        <taxon>Actinomycetota</taxon>
        <taxon>Actinomycetes</taxon>
        <taxon>Micrococcales</taxon>
        <taxon>Microbacteriaceae</taxon>
        <taxon>Leucobacter</taxon>
    </lineage>
</organism>
<dbReference type="InterPro" id="IPR017938">
    <property type="entry name" value="Riboflavin_synthase-like_b-brl"/>
</dbReference>
<evidence type="ECO:0000313" key="3">
    <source>
        <dbReference type="Proteomes" id="UP000295601"/>
    </source>
</evidence>
<gene>
    <name evidence="2" type="ORF">EDF62_3479</name>
</gene>
<dbReference type="RefSeq" id="WP_133617939.1">
    <property type="nucleotide sequence ID" value="NZ_SNYA01000011.1"/>
</dbReference>
<dbReference type="OrthoDB" id="3291337at2"/>
<dbReference type="PROSITE" id="PS51384">
    <property type="entry name" value="FAD_FR"/>
    <property type="match status" value="1"/>
</dbReference>
<keyword evidence="3" id="KW-1185">Reference proteome</keyword>
<evidence type="ECO:0000259" key="1">
    <source>
        <dbReference type="PROSITE" id="PS51384"/>
    </source>
</evidence>
<dbReference type="GO" id="GO:0016491">
    <property type="term" value="F:oxidoreductase activity"/>
    <property type="evidence" value="ECO:0007669"/>
    <property type="project" value="InterPro"/>
</dbReference>
<name>A0A4V3CX69_9MICO</name>
<dbReference type="InterPro" id="IPR017927">
    <property type="entry name" value="FAD-bd_FR_type"/>
</dbReference>
<dbReference type="AlphaFoldDB" id="A0A4V3CX69"/>
<dbReference type="PANTHER" id="PTHR30157:SF0">
    <property type="entry name" value="NADPH-DEPENDENT FERRIC-CHELATE REDUCTASE"/>
    <property type="match status" value="1"/>
</dbReference>
<dbReference type="InterPro" id="IPR039374">
    <property type="entry name" value="SIP_fam"/>
</dbReference>
<dbReference type="InterPro" id="IPR013113">
    <property type="entry name" value="SIP_FAD-bd"/>
</dbReference>
<sequence length="282" mass="30652">MPAQNIAISHADTGLVTAEVGRAERISPSFVRLTLVGPELRQWRHIGFDQWFRLAIPVAGDTTRFDRLSERFDMRGYLRYLTLPKATRPAIRSYSVREFRAEAGEIDVDCVVHGAPHDPSAGSAHDAGIAGPWAASLPQGARVALIDQGCGYRPTKSAAPHIVLAGDESALPAVAGILRDLPRDATGDALIEVPDPADQQPLHAPDGVAVHWLTRSPHDRPGTAALERLRELPAWDPTPSNREFRAFVAGEQQLATGGRRALVAERGVAKADVTFCGYWRQK</sequence>
<dbReference type="CDD" id="cd06193">
    <property type="entry name" value="siderophore_interacting"/>
    <property type="match status" value="1"/>
</dbReference>
<reference evidence="2 3" key="1">
    <citation type="submission" date="2019-03" db="EMBL/GenBank/DDBJ databases">
        <title>Genomic analyses of the natural microbiome of Caenorhabditis elegans.</title>
        <authorList>
            <person name="Samuel B."/>
        </authorList>
    </citation>
    <scope>NUCLEOTIDE SEQUENCE [LARGE SCALE GENOMIC DNA]</scope>
    <source>
        <strain evidence="2 3">JUb18</strain>
    </source>
</reference>
<dbReference type="Pfam" id="PF08021">
    <property type="entry name" value="FAD_binding_9"/>
    <property type="match status" value="1"/>
</dbReference>
<feature type="domain" description="FAD-binding FR-type" evidence="1">
    <location>
        <begin position="13"/>
        <end position="161"/>
    </location>
</feature>
<dbReference type="InterPro" id="IPR039261">
    <property type="entry name" value="FNR_nucleotide-bd"/>
</dbReference>
<dbReference type="SUPFAM" id="SSF63380">
    <property type="entry name" value="Riboflavin synthase domain-like"/>
    <property type="match status" value="1"/>
</dbReference>
<dbReference type="Gene3D" id="2.40.30.10">
    <property type="entry name" value="Translation factors"/>
    <property type="match status" value="1"/>
</dbReference>
<dbReference type="PANTHER" id="PTHR30157">
    <property type="entry name" value="FERRIC REDUCTASE, NADPH-DEPENDENT"/>
    <property type="match status" value="1"/>
</dbReference>
<dbReference type="Gene3D" id="3.40.50.80">
    <property type="entry name" value="Nucleotide-binding domain of ferredoxin-NADP reductase (FNR) module"/>
    <property type="match status" value="1"/>
</dbReference>
<dbReference type="EMBL" id="SNYA01000011">
    <property type="protein sequence ID" value="TDP89158.1"/>
    <property type="molecule type" value="Genomic_DNA"/>
</dbReference>
<protein>
    <submittedName>
        <fullName evidence="2">NADPH-dependent ferric siderophore reductase</fullName>
    </submittedName>
</protein>
<proteinExistence type="predicted"/>